<comment type="subcellular location">
    <subcellularLocation>
        <location evidence="1">Membrane</location>
        <topology evidence="1">Multi-pass membrane protein</topology>
    </subcellularLocation>
</comment>
<keyword evidence="3" id="KW-0812">Transmembrane</keyword>
<dbReference type="Proteomes" id="UP001279734">
    <property type="component" value="Unassembled WGS sequence"/>
</dbReference>
<reference evidence="4" key="1">
    <citation type="submission" date="2023-05" db="EMBL/GenBank/DDBJ databases">
        <title>Nepenthes gracilis genome sequencing.</title>
        <authorList>
            <person name="Fukushima K."/>
        </authorList>
    </citation>
    <scope>NUCLEOTIDE SEQUENCE</scope>
    <source>
        <strain evidence="4">SING2019-196</strain>
    </source>
</reference>
<gene>
    <name evidence="4" type="ORF">Nepgr_030973</name>
</gene>
<sequence>MGDNPGSTQITIPMEVTPPHIETPQSEILPSEGDNLGSTRITIPKNIPLDIETPELEIHRSESTEPSDSFADWIFRWIFPRLVGKFCRLVLLSIVLIIIVPFALLYAFAVYFICNKNVTEDTDNDRQPKDKGIYRKVQRFQGTAVQIAKLASVIHNRIMILLLMWLTINVSVRSLRRKIVLGSELWKWSLLIVILSCGYLVISAVVRILLHYITKLHIDKKNVAYLARGLRKSINLIIFSILVLLTWHFYFCSDHGLR</sequence>
<organism evidence="4 5">
    <name type="scientific">Nepenthes gracilis</name>
    <name type="common">Slender pitcher plant</name>
    <dbReference type="NCBI Taxonomy" id="150966"/>
    <lineage>
        <taxon>Eukaryota</taxon>
        <taxon>Viridiplantae</taxon>
        <taxon>Streptophyta</taxon>
        <taxon>Embryophyta</taxon>
        <taxon>Tracheophyta</taxon>
        <taxon>Spermatophyta</taxon>
        <taxon>Magnoliopsida</taxon>
        <taxon>eudicotyledons</taxon>
        <taxon>Gunneridae</taxon>
        <taxon>Pentapetalae</taxon>
        <taxon>Caryophyllales</taxon>
        <taxon>Nepenthaceae</taxon>
        <taxon>Nepenthes</taxon>
    </lineage>
</organism>
<keyword evidence="3" id="KW-0472">Membrane</keyword>
<dbReference type="PANTHER" id="PTHR31618">
    <property type="entry name" value="MECHANOSENSITIVE ION CHANNEL PROTEIN 5"/>
    <property type="match status" value="1"/>
</dbReference>
<evidence type="ECO:0000313" key="5">
    <source>
        <dbReference type="Proteomes" id="UP001279734"/>
    </source>
</evidence>
<evidence type="ECO:0000256" key="1">
    <source>
        <dbReference type="ARBA" id="ARBA00004141"/>
    </source>
</evidence>
<evidence type="ECO:0000313" key="4">
    <source>
        <dbReference type="EMBL" id="GMH29130.1"/>
    </source>
</evidence>
<dbReference type="GO" id="GO:0050982">
    <property type="term" value="P:detection of mechanical stimulus"/>
    <property type="evidence" value="ECO:0007669"/>
    <property type="project" value="TreeGrafter"/>
</dbReference>
<evidence type="ECO:0000256" key="3">
    <source>
        <dbReference type="SAM" id="Phobius"/>
    </source>
</evidence>
<proteinExistence type="inferred from homology"/>
<dbReference type="InterPro" id="IPR016688">
    <property type="entry name" value="MscS-like_plants/fungi"/>
</dbReference>
<accession>A0AAD3Y6C2</accession>
<name>A0AAD3Y6C2_NEPGR</name>
<dbReference type="GO" id="GO:0005886">
    <property type="term" value="C:plasma membrane"/>
    <property type="evidence" value="ECO:0007669"/>
    <property type="project" value="TreeGrafter"/>
</dbReference>
<dbReference type="EMBL" id="BSYO01000035">
    <property type="protein sequence ID" value="GMH29130.1"/>
    <property type="molecule type" value="Genomic_DNA"/>
</dbReference>
<feature type="transmembrane region" description="Helical" evidence="3">
    <location>
        <begin position="233"/>
        <end position="252"/>
    </location>
</feature>
<dbReference type="AlphaFoldDB" id="A0AAD3Y6C2"/>
<keyword evidence="3" id="KW-1133">Transmembrane helix</keyword>
<comment type="similarity">
    <text evidence="2">Belongs to the MscS (TC 1.A.23) family.</text>
</comment>
<feature type="transmembrane region" description="Helical" evidence="3">
    <location>
        <begin position="89"/>
        <end position="113"/>
    </location>
</feature>
<dbReference type="GO" id="GO:0006820">
    <property type="term" value="P:monoatomic anion transport"/>
    <property type="evidence" value="ECO:0007669"/>
    <property type="project" value="TreeGrafter"/>
</dbReference>
<dbReference type="PANTHER" id="PTHR31618:SF7">
    <property type="entry name" value="MECHANOSENSITIVE ION CHANNEL PROTEIN"/>
    <property type="match status" value="1"/>
</dbReference>
<keyword evidence="5" id="KW-1185">Reference proteome</keyword>
<evidence type="ECO:0000256" key="2">
    <source>
        <dbReference type="ARBA" id="ARBA00008017"/>
    </source>
</evidence>
<dbReference type="GO" id="GO:0008381">
    <property type="term" value="F:mechanosensitive monoatomic ion channel activity"/>
    <property type="evidence" value="ECO:0007669"/>
    <property type="project" value="TreeGrafter"/>
</dbReference>
<feature type="transmembrane region" description="Helical" evidence="3">
    <location>
        <begin position="188"/>
        <end position="213"/>
    </location>
</feature>
<protein>
    <submittedName>
        <fullName evidence="4">Uncharacterized protein</fullName>
    </submittedName>
</protein>
<feature type="transmembrane region" description="Helical" evidence="3">
    <location>
        <begin position="158"/>
        <end position="176"/>
    </location>
</feature>
<comment type="caution">
    <text evidence="4">The sequence shown here is derived from an EMBL/GenBank/DDBJ whole genome shotgun (WGS) entry which is preliminary data.</text>
</comment>